<dbReference type="GO" id="GO:0006813">
    <property type="term" value="P:potassium ion transport"/>
    <property type="evidence" value="ECO:0007669"/>
    <property type="project" value="InterPro"/>
</dbReference>
<feature type="domain" description="RCK C-terminal" evidence="2">
    <location>
        <begin position="127"/>
        <end position="194"/>
    </location>
</feature>
<protein>
    <recommendedName>
        <fullName evidence="4">RCK C-terminal domain-containing protein</fullName>
    </recommendedName>
</protein>
<evidence type="ECO:0000259" key="1">
    <source>
        <dbReference type="Pfam" id="PF01895"/>
    </source>
</evidence>
<name>A0A0F9K935_9ZZZZ</name>
<dbReference type="GO" id="GO:0008324">
    <property type="term" value="F:monoatomic cation transmembrane transporter activity"/>
    <property type="evidence" value="ECO:0007669"/>
    <property type="project" value="InterPro"/>
</dbReference>
<gene>
    <name evidence="3" type="ORF">LCGC14_1357340</name>
</gene>
<sequence>MREKKKKFEYKPLSVKDILREMKQDIDLMIDLAYCAIKFGSKEIADEAYKIEKRIHELTFLLNLQVIQTHTGGFKEAKKLEPIVVMGYSIDKISDALSDIARVVYINSDISYFVQLFNDLSYVPEPIVRIVVTKGCTFIGQIRKDIHFRSKHGVDIIAIRRNNKWYFDKNEKLLTNDILIVKGEIQPIIDLKKVCNDQGPFSFDIGIEKSEPIFDLENPDICEKFEEIQRNYVLITDISETMIELAFAALFFKNEEVAEDVLEMEELMDGLNLAFEKDLLDLAQLVQTPRDLTGIMRIIFSCELIADAAAHIAEIIIKGFEPHRILRKAIRETSEIVVREIISENSFFKNKTYVELQDKRYKRGFHIIALKRKDKWIYSFKPEFIFKKEDLIIGLGPREQMKQWKWCVNPDNKKKKKN</sequence>
<dbReference type="Gene3D" id="3.30.70.1450">
    <property type="entry name" value="Regulator of K+ conductance, C-terminal domain"/>
    <property type="match status" value="2"/>
</dbReference>
<dbReference type="EMBL" id="LAZR01008448">
    <property type="protein sequence ID" value="KKM78704.1"/>
    <property type="molecule type" value="Genomic_DNA"/>
</dbReference>
<comment type="caution">
    <text evidence="3">The sequence shown here is derived from an EMBL/GenBank/DDBJ whole genome shotgun (WGS) entry which is preliminary data.</text>
</comment>
<dbReference type="AlphaFoldDB" id="A0A0F9K935"/>
<reference evidence="3" key="1">
    <citation type="journal article" date="2015" name="Nature">
        <title>Complex archaea that bridge the gap between prokaryotes and eukaryotes.</title>
        <authorList>
            <person name="Spang A."/>
            <person name="Saw J.H."/>
            <person name="Jorgensen S.L."/>
            <person name="Zaremba-Niedzwiedzka K."/>
            <person name="Martijn J."/>
            <person name="Lind A.E."/>
            <person name="van Eijk R."/>
            <person name="Schleper C."/>
            <person name="Guy L."/>
            <person name="Ettema T.J."/>
        </authorList>
    </citation>
    <scope>NUCLEOTIDE SEQUENCE</scope>
</reference>
<dbReference type="InterPro" id="IPR050144">
    <property type="entry name" value="AAE_transporter"/>
</dbReference>
<evidence type="ECO:0000313" key="3">
    <source>
        <dbReference type="EMBL" id="KKM78704.1"/>
    </source>
</evidence>
<dbReference type="InterPro" id="IPR036721">
    <property type="entry name" value="RCK_C_sf"/>
</dbReference>
<evidence type="ECO:0008006" key="4">
    <source>
        <dbReference type="Google" id="ProtNLM"/>
    </source>
</evidence>
<dbReference type="Gene3D" id="1.20.58.220">
    <property type="entry name" value="Phosphate transport system protein phou homolog 2, domain 2"/>
    <property type="match status" value="2"/>
</dbReference>
<dbReference type="PANTHER" id="PTHR30445:SF8">
    <property type="entry name" value="K(+)_H(+) ANTIPORTER SUBUNIT KHTT"/>
    <property type="match status" value="1"/>
</dbReference>
<dbReference type="InterPro" id="IPR038078">
    <property type="entry name" value="PhoU-like_sf"/>
</dbReference>
<dbReference type="Pfam" id="PF02080">
    <property type="entry name" value="TrkA_C"/>
    <property type="match status" value="1"/>
</dbReference>
<dbReference type="InterPro" id="IPR006037">
    <property type="entry name" value="RCK_C"/>
</dbReference>
<dbReference type="PANTHER" id="PTHR30445">
    <property type="entry name" value="K(+)_H(+) ANTIPORTER SUBUNIT KHTT"/>
    <property type="match status" value="1"/>
</dbReference>
<dbReference type="SUPFAM" id="SSF116726">
    <property type="entry name" value="TrkA C-terminal domain-like"/>
    <property type="match status" value="2"/>
</dbReference>
<organism evidence="3">
    <name type="scientific">marine sediment metagenome</name>
    <dbReference type="NCBI Taxonomy" id="412755"/>
    <lineage>
        <taxon>unclassified sequences</taxon>
        <taxon>metagenomes</taxon>
        <taxon>ecological metagenomes</taxon>
    </lineage>
</organism>
<accession>A0A0F9K935</accession>
<dbReference type="SUPFAM" id="SSF109755">
    <property type="entry name" value="PhoU-like"/>
    <property type="match status" value="2"/>
</dbReference>
<dbReference type="Pfam" id="PF01895">
    <property type="entry name" value="PhoU"/>
    <property type="match status" value="1"/>
</dbReference>
<evidence type="ECO:0000259" key="2">
    <source>
        <dbReference type="Pfam" id="PF02080"/>
    </source>
</evidence>
<proteinExistence type="predicted"/>
<feature type="domain" description="PhoU" evidence="1">
    <location>
        <begin position="237"/>
        <end position="316"/>
    </location>
</feature>
<dbReference type="InterPro" id="IPR026022">
    <property type="entry name" value="PhoU_dom"/>
</dbReference>